<dbReference type="PANTHER" id="PTHR43386">
    <property type="entry name" value="OLIGOPEPTIDE TRANSPORT SYSTEM PERMEASE PROTEIN APPC"/>
    <property type="match status" value="1"/>
</dbReference>
<dbReference type="Pfam" id="PF00528">
    <property type="entry name" value="BPD_transp_1"/>
    <property type="match status" value="1"/>
</dbReference>
<feature type="transmembrane region" description="Helical" evidence="7">
    <location>
        <begin position="109"/>
        <end position="130"/>
    </location>
</feature>
<dbReference type="SUPFAM" id="SSF161098">
    <property type="entry name" value="MetI-like"/>
    <property type="match status" value="1"/>
</dbReference>
<dbReference type="PATRIC" id="fig|1122247.3.peg.2736"/>
<feature type="transmembrane region" description="Helical" evidence="7">
    <location>
        <begin position="173"/>
        <end position="192"/>
    </location>
</feature>
<comment type="caution">
    <text evidence="8">The sequence shown here is derived from an EMBL/GenBank/DDBJ whole genome shotgun (WGS) entry which is preliminary data.</text>
</comment>
<evidence type="ECO:0000256" key="4">
    <source>
        <dbReference type="ARBA" id="ARBA00022692"/>
    </source>
</evidence>
<feature type="transmembrane region" description="Helical" evidence="7">
    <location>
        <begin position="142"/>
        <end position="161"/>
    </location>
</feature>
<evidence type="ECO:0000256" key="7">
    <source>
        <dbReference type="RuleBase" id="RU363032"/>
    </source>
</evidence>
<keyword evidence="3" id="KW-1003">Cell membrane</keyword>
<dbReference type="OrthoDB" id="9812701at2"/>
<dbReference type="Proteomes" id="UP000006265">
    <property type="component" value="Unassembled WGS sequence"/>
</dbReference>
<dbReference type="PANTHER" id="PTHR43386:SF1">
    <property type="entry name" value="D,D-DIPEPTIDE TRANSPORT SYSTEM PERMEASE PROTEIN DDPC-RELATED"/>
    <property type="match status" value="1"/>
</dbReference>
<dbReference type="InterPro" id="IPR035906">
    <property type="entry name" value="MetI-like_sf"/>
</dbReference>
<evidence type="ECO:0000256" key="6">
    <source>
        <dbReference type="ARBA" id="ARBA00023136"/>
    </source>
</evidence>
<evidence type="ECO:0000256" key="5">
    <source>
        <dbReference type="ARBA" id="ARBA00022989"/>
    </source>
</evidence>
<keyword evidence="4 7" id="KW-0812">Transmembrane</keyword>
<sequence>MTELLLRPTAAPPAPEPARRVRIRLRALFADPGLLAGAVLVGLVGLAALVAPVVAAIVGHGPNDQFGDLTLDEAGLPITGGNGFLLGADGSGRDVLVRTLYGARVSLGIGIPATTLAMLIGVTVGLVGGYFGGRIDAVLTEFTNIALAFPFLVTALSVVTLNRGSAGTTLVDPIIVVIGIIALFSWTYFARLTRNAVIELKSKPFVLAAIGAGAAPARVIRREILPNIAPTVIIYWAVQLPTNIVAEASLSYLGVGIKAPTPSWGTMIANAQDSALYQVQPWMLVAPAVALFVTVLGFNILSTRLRSRFDPRTVR</sequence>
<dbReference type="PROSITE" id="PS50928">
    <property type="entry name" value="ABC_TM1"/>
    <property type="match status" value="1"/>
</dbReference>
<feature type="transmembrane region" description="Helical" evidence="7">
    <location>
        <begin position="34"/>
        <end position="58"/>
    </location>
</feature>
<evidence type="ECO:0000313" key="9">
    <source>
        <dbReference type="Proteomes" id="UP000006265"/>
    </source>
</evidence>
<dbReference type="GO" id="GO:0005886">
    <property type="term" value="C:plasma membrane"/>
    <property type="evidence" value="ECO:0007669"/>
    <property type="project" value="UniProtKB-SubCell"/>
</dbReference>
<name>K5BB07_MYCHD</name>
<evidence type="ECO:0000256" key="3">
    <source>
        <dbReference type="ARBA" id="ARBA00022475"/>
    </source>
</evidence>
<dbReference type="AlphaFoldDB" id="K5BB07"/>
<dbReference type="RefSeq" id="WP_005628606.1">
    <property type="nucleotide sequence ID" value="NZ_AMRA01000079.1"/>
</dbReference>
<organism evidence="8 9">
    <name type="scientific">Mycolicibacterium hassiacum (strain DSM 44199 / CIP 105218 / JCM 12690 / 3849)</name>
    <name type="common">Mycobacterium hassiacum</name>
    <dbReference type="NCBI Taxonomy" id="1122247"/>
    <lineage>
        <taxon>Bacteria</taxon>
        <taxon>Bacillati</taxon>
        <taxon>Actinomycetota</taxon>
        <taxon>Actinomycetes</taxon>
        <taxon>Mycobacteriales</taxon>
        <taxon>Mycobacteriaceae</taxon>
        <taxon>Mycolicibacterium</taxon>
    </lineage>
</organism>
<comment type="subcellular location">
    <subcellularLocation>
        <location evidence="1 7">Cell membrane</location>
        <topology evidence="1 7">Multi-pass membrane protein</topology>
    </subcellularLocation>
</comment>
<protein>
    <submittedName>
        <fullName evidence="8">Binding--dependent transport system inner membrane component family protein</fullName>
    </submittedName>
</protein>
<evidence type="ECO:0000313" key="8">
    <source>
        <dbReference type="EMBL" id="EKF23160.1"/>
    </source>
</evidence>
<comment type="similarity">
    <text evidence="7">Belongs to the binding-protein-dependent transport system permease family.</text>
</comment>
<evidence type="ECO:0000256" key="2">
    <source>
        <dbReference type="ARBA" id="ARBA00022448"/>
    </source>
</evidence>
<proteinExistence type="inferred from homology"/>
<accession>K5BB07</accession>
<keyword evidence="9" id="KW-1185">Reference proteome</keyword>
<evidence type="ECO:0000256" key="1">
    <source>
        <dbReference type="ARBA" id="ARBA00004651"/>
    </source>
</evidence>
<dbReference type="CDD" id="cd06261">
    <property type="entry name" value="TM_PBP2"/>
    <property type="match status" value="1"/>
</dbReference>
<keyword evidence="6 7" id="KW-0472">Membrane</keyword>
<gene>
    <name evidence="8" type="ORF">C731_2851</name>
</gene>
<keyword evidence="5 7" id="KW-1133">Transmembrane helix</keyword>
<dbReference type="InterPro" id="IPR000515">
    <property type="entry name" value="MetI-like"/>
</dbReference>
<dbReference type="STRING" id="1122247.GCA_000379865_01479"/>
<reference evidence="8 9" key="1">
    <citation type="journal article" date="2012" name="J. Bacteriol.">
        <title>Genome sequence of Mycobacterium hassiacum DSM 44199, a rare source of heat-stable mycobacterial proteins.</title>
        <authorList>
            <person name="Tiago I."/>
            <person name="Maranha A."/>
            <person name="Mendes V."/>
            <person name="Alarico S."/>
            <person name="Moynihan P.J."/>
            <person name="Clarke A.J."/>
            <person name="Macedo-Ribeiro S."/>
            <person name="Pereira P.J."/>
            <person name="Empadinhas N."/>
        </authorList>
    </citation>
    <scope>NUCLEOTIDE SEQUENCE [LARGE SCALE GENOMIC DNA]</scope>
    <source>
        <strain evidence="9">DSM 44199 / CIP 105218 / JCM 12690 / 3849</strain>
    </source>
</reference>
<keyword evidence="2 7" id="KW-0813">Transport</keyword>
<dbReference type="Gene3D" id="1.10.3720.10">
    <property type="entry name" value="MetI-like"/>
    <property type="match status" value="1"/>
</dbReference>
<dbReference type="InterPro" id="IPR050366">
    <property type="entry name" value="BP-dependent_transpt_permease"/>
</dbReference>
<dbReference type="eggNOG" id="COG1173">
    <property type="taxonomic scope" value="Bacteria"/>
</dbReference>
<dbReference type="EMBL" id="AMRA01000079">
    <property type="protein sequence ID" value="EKF23160.1"/>
    <property type="molecule type" value="Genomic_DNA"/>
</dbReference>
<feature type="transmembrane region" description="Helical" evidence="7">
    <location>
        <begin position="282"/>
        <end position="302"/>
    </location>
</feature>
<dbReference type="GO" id="GO:0055085">
    <property type="term" value="P:transmembrane transport"/>
    <property type="evidence" value="ECO:0007669"/>
    <property type="project" value="InterPro"/>
</dbReference>